<reference evidence="1" key="1">
    <citation type="submission" date="2020-04" db="EMBL/GenBank/DDBJ databases">
        <authorList>
            <person name="Chiriac C."/>
            <person name="Salcher M."/>
            <person name="Ghai R."/>
            <person name="Kavagutti S V."/>
        </authorList>
    </citation>
    <scope>NUCLEOTIDE SEQUENCE</scope>
</reference>
<proteinExistence type="predicted"/>
<accession>A0A6J5M948</accession>
<sequence>MYTLTENLKVVNGLAPAADAAGRTAAYVSTKHAAKKVFAVCKANQGNAAQVTFTLQQATNVSGGSVKALTGDVQIWTNQATATNDTFVRQTDAKSFQTSAALAIKIVVFEIDISAALDLNNGFDAITVTTSASNAANITDVTYYIPMSYQGNNPPSFVID</sequence>
<organism evidence="1">
    <name type="scientific">uncultured Caudovirales phage</name>
    <dbReference type="NCBI Taxonomy" id="2100421"/>
    <lineage>
        <taxon>Viruses</taxon>
        <taxon>Duplodnaviria</taxon>
        <taxon>Heunggongvirae</taxon>
        <taxon>Uroviricota</taxon>
        <taxon>Caudoviricetes</taxon>
        <taxon>Peduoviridae</taxon>
        <taxon>Maltschvirus</taxon>
        <taxon>Maltschvirus maltsch</taxon>
    </lineage>
</organism>
<protein>
    <submittedName>
        <fullName evidence="1">Uncharacterized protein</fullName>
    </submittedName>
</protein>
<gene>
    <name evidence="1" type="ORF">UFOVP398_25</name>
</gene>
<evidence type="ECO:0000313" key="1">
    <source>
        <dbReference type="EMBL" id="CAB4140279.1"/>
    </source>
</evidence>
<dbReference type="EMBL" id="LR796376">
    <property type="protein sequence ID" value="CAB4140279.1"/>
    <property type="molecule type" value="Genomic_DNA"/>
</dbReference>
<name>A0A6J5M948_9CAUD</name>